<dbReference type="Pfam" id="PF02653">
    <property type="entry name" value="BPD_transp_2"/>
    <property type="match status" value="1"/>
</dbReference>
<protein>
    <submittedName>
        <fullName evidence="8">Sugar ABC transporter permease</fullName>
    </submittedName>
</protein>
<accession>A0A511DMB5</accession>
<dbReference type="AlphaFoldDB" id="A0A511DMB5"/>
<organism evidence="8 9">
    <name type="scientific">Pseudonocardia sulfidoxydans NBRC 16205</name>
    <dbReference type="NCBI Taxonomy" id="1223511"/>
    <lineage>
        <taxon>Bacteria</taxon>
        <taxon>Bacillati</taxon>
        <taxon>Actinomycetota</taxon>
        <taxon>Actinomycetes</taxon>
        <taxon>Pseudonocardiales</taxon>
        <taxon>Pseudonocardiaceae</taxon>
        <taxon>Pseudonocardia</taxon>
    </lineage>
</organism>
<evidence type="ECO:0000256" key="5">
    <source>
        <dbReference type="ARBA" id="ARBA00023136"/>
    </source>
</evidence>
<proteinExistence type="predicted"/>
<feature type="transmembrane region" description="Helical" evidence="7">
    <location>
        <begin position="315"/>
        <end position="335"/>
    </location>
</feature>
<keyword evidence="2" id="KW-1003">Cell membrane</keyword>
<evidence type="ECO:0000313" key="8">
    <source>
        <dbReference type="EMBL" id="GEL25393.1"/>
    </source>
</evidence>
<name>A0A511DMB5_9PSEU</name>
<evidence type="ECO:0000256" key="6">
    <source>
        <dbReference type="SAM" id="MobiDB-lite"/>
    </source>
</evidence>
<evidence type="ECO:0000256" key="1">
    <source>
        <dbReference type="ARBA" id="ARBA00004651"/>
    </source>
</evidence>
<keyword evidence="4 7" id="KW-1133">Transmembrane helix</keyword>
<feature type="transmembrane region" description="Helical" evidence="7">
    <location>
        <begin position="63"/>
        <end position="84"/>
    </location>
</feature>
<feature type="transmembrane region" description="Helical" evidence="7">
    <location>
        <begin position="36"/>
        <end position="57"/>
    </location>
</feature>
<keyword evidence="9" id="KW-1185">Reference proteome</keyword>
<evidence type="ECO:0000313" key="9">
    <source>
        <dbReference type="Proteomes" id="UP000321685"/>
    </source>
</evidence>
<feature type="transmembrane region" description="Helical" evidence="7">
    <location>
        <begin position="266"/>
        <end position="283"/>
    </location>
</feature>
<keyword evidence="5 7" id="KW-0472">Membrane</keyword>
<dbReference type="InterPro" id="IPR001851">
    <property type="entry name" value="ABC_transp_permease"/>
</dbReference>
<dbReference type="PANTHER" id="PTHR32196:SF72">
    <property type="entry name" value="RIBOSE IMPORT PERMEASE PROTEIN RBSC"/>
    <property type="match status" value="1"/>
</dbReference>
<keyword evidence="3 7" id="KW-0812">Transmembrane</keyword>
<evidence type="ECO:0000256" key="7">
    <source>
        <dbReference type="SAM" id="Phobius"/>
    </source>
</evidence>
<dbReference type="Proteomes" id="UP000321685">
    <property type="component" value="Unassembled WGS sequence"/>
</dbReference>
<feature type="transmembrane region" description="Helical" evidence="7">
    <location>
        <begin position="290"/>
        <end position="309"/>
    </location>
</feature>
<evidence type="ECO:0000256" key="3">
    <source>
        <dbReference type="ARBA" id="ARBA00022692"/>
    </source>
</evidence>
<gene>
    <name evidence="8" type="ORF">PSU4_43470</name>
</gene>
<comment type="caution">
    <text evidence="8">The sequence shown here is derived from an EMBL/GenBank/DDBJ whole genome shotgun (WGS) entry which is preliminary data.</text>
</comment>
<comment type="subcellular location">
    <subcellularLocation>
        <location evidence="1">Cell membrane</location>
        <topology evidence="1">Multi-pass membrane protein</topology>
    </subcellularLocation>
</comment>
<evidence type="ECO:0000256" key="2">
    <source>
        <dbReference type="ARBA" id="ARBA00022475"/>
    </source>
</evidence>
<sequence length="351" mass="37214">MRTTRSEPPVTKVDPVTSTPAAQAKRRKAPAEPERFALIGVWAVLIVAFSLVVPQTFPTAANVSNMLSSQVVLLILAIGLLYPLRAGDYDLSVASTLNLSTVIVAILNVQQGWNIWVTVIVAILASLLVGVINGVVVTVFDINPFIVTLGMGTVVQGLIYLLSDTSTISGIDRALSSAVLTRPFLGIPVGFYYAIVLVAVAWYVFDKTAFGQRLLFIGQSHDVARLNGVNVPALRLRALIISAGFAGIAGVVYAGTTASADPVSGAAFLLPAFAACFLGSTVLRIGRFNAWGTLIAVYFLVTGITGLQLLGAEQYVQQLFYGGALVIAVILSKLVRNRGERKRRAEAADPA</sequence>
<reference evidence="8 9" key="1">
    <citation type="submission" date="2019-07" db="EMBL/GenBank/DDBJ databases">
        <title>Whole genome shotgun sequence of Pseudonocardia sulfidoxydans NBRC 16205.</title>
        <authorList>
            <person name="Hosoyama A."/>
            <person name="Uohara A."/>
            <person name="Ohji S."/>
            <person name="Ichikawa N."/>
        </authorList>
    </citation>
    <scope>NUCLEOTIDE SEQUENCE [LARGE SCALE GENOMIC DNA]</scope>
    <source>
        <strain evidence="8 9">NBRC 16205</strain>
    </source>
</reference>
<feature type="region of interest" description="Disordered" evidence="6">
    <location>
        <begin position="1"/>
        <end position="28"/>
    </location>
</feature>
<feature type="transmembrane region" description="Helical" evidence="7">
    <location>
        <begin position="234"/>
        <end position="254"/>
    </location>
</feature>
<dbReference type="GO" id="GO:0005886">
    <property type="term" value="C:plasma membrane"/>
    <property type="evidence" value="ECO:0007669"/>
    <property type="project" value="UniProtKB-SubCell"/>
</dbReference>
<dbReference type="GO" id="GO:0022857">
    <property type="term" value="F:transmembrane transporter activity"/>
    <property type="evidence" value="ECO:0007669"/>
    <property type="project" value="InterPro"/>
</dbReference>
<evidence type="ECO:0000256" key="4">
    <source>
        <dbReference type="ARBA" id="ARBA00022989"/>
    </source>
</evidence>
<dbReference type="PANTHER" id="PTHR32196">
    <property type="entry name" value="ABC TRANSPORTER PERMEASE PROTEIN YPHD-RELATED-RELATED"/>
    <property type="match status" value="1"/>
</dbReference>
<feature type="transmembrane region" description="Helical" evidence="7">
    <location>
        <begin position="183"/>
        <end position="205"/>
    </location>
</feature>
<dbReference type="CDD" id="cd06579">
    <property type="entry name" value="TM_PBP1_transp_AraH_like"/>
    <property type="match status" value="1"/>
</dbReference>
<dbReference type="EMBL" id="BJVJ01000052">
    <property type="protein sequence ID" value="GEL25393.1"/>
    <property type="molecule type" value="Genomic_DNA"/>
</dbReference>
<feature type="transmembrane region" description="Helical" evidence="7">
    <location>
        <begin position="91"/>
        <end position="109"/>
    </location>
</feature>
<feature type="transmembrane region" description="Helical" evidence="7">
    <location>
        <begin position="145"/>
        <end position="163"/>
    </location>
</feature>
<feature type="transmembrane region" description="Helical" evidence="7">
    <location>
        <begin position="115"/>
        <end position="138"/>
    </location>
</feature>